<dbReference type="GO" id="GO:0006284">
    <property type="term" value="P:base-excision repair"/>
    <property type="evidence" value="ECO:0007669"/>
    <property type="project" value="InterPro"/>
</dbReference>
<dbReference type="SUPFAM" id="SSF57716">
    <property type="entry name" value="Glucocorticoid receptor-like (DNA-binding domain)"/>
    <property type="match status" value="1"/>
</dbReference>
<dbReference type="EC" id="3.2.2.23" evidence="4"/>
<dbReference type="InterPro" id="IPR000214">
    <property type="entry name" value="Znf_DNA_glyclase/AP_lyase"/>
</dbReference>
<dbReference type="EMBL" id="SSOB01000039">
    <property type="protein sequence ID" value="THF74583.1"/>
    <property type="molecule type" value="Genomic_DNA"/>
</dbReference>
<dbReference type="OrthoDB" id="9800855at2"/>
<dbReference type="PROSITE" id="PS51068">
    <property type="entry name" value="FPG_CAT"/>
    <property type="match status" value="1"/>
</dbReference>
<evidence type="ECO:0000256" key="18">
    <source>
        <dbReference type="PROSITE-ProRule" id="PRU00391"/>
    </source>
</evidence>
<keyword evidence="7" id="KW-0479">Metal-binding</keyword>
<evidence type="ECO:0000313" key="22">
    <source>
        <dbReference type="Proteomes" id="UP000310636"/>
    </source>
</evidence>
<dbReference type="PANTHER" id="PTHR22993">
    <property type="entry name" value="FORMAMIDOPYRIMIDINE-DNA GLYCOSYLASE"/>
    <property type="match status" value="1"/>
</dbReference>
<dbReference type="InterPro" id="IPR012319">
    <property type="entry name" value="FPG_cat"/>
</dbReference>
<evidence type="ECO:0000256" key="10">
    <source>
        <dbReference type="ARBA" id="ARBA00022801"/>
    </source>
</evidence>
<dbReference type="Proteomes" id="UP000310636">
    <property type="component" value="Unassembled WGS sequence"/>
</dbReference>
<keyword evidence="8" id="KW-0227">DNA damage</keyword>
<dbReference type="SMART" id="SM01232">
    <property type="entry name" value="H2TH"/>
    <property type="match status" value="1"/>
</dbReference>
<dbReference type="PROSITE" id="PS51066">
    <property type="entry name" value="ZF_FPG_2"/>
    <property type="match status" value="1"/>
</dbReference>
<dbReference type="Pfam" id="PF01149">
    <property type="entry name" value="Fapy_DNA_glyco"/>
    <property type="match status" value="1"/>
</dbReference>
<dbReference type="GO" id="GO:0034039">
    <property type="term" value="F:8-oxo-7,8-dihydroguanine DNA N-glycosylase activity"/>
    <property type="evidence" value="ECO:0007669"/>
    <property type="project" value="TreeGrafter"/>
</dbReference>
<feature type="domain" description="FPG-type" evidence="19">
    <location>
        <begin position="219"/>
        <end position="253"/>
    </location>
</feature>
<dbReference type="Pfam" id="PF06831">
    <property type="entry name" value="H2TH"/>
    <property type="match status" value="1"/>
</dbReference>
<evidence type="ECO:0000256" key="17">
    <source>
        <dbReference type="ARBA" id="ARBA00030638"/>
    </source>
</evidence>
<evidence type="ECO:0000256" key="11">
    <source>
        <dbReference type="ARBA" id="ARBA00022833"/>
    </source>
</evidence>
<organism evidence="21 22">
    <name type="scientific">Cohnella fermenti</name>
    <dbReference type="NCBI Taxonomy" id="2565925"/>
    <lineage>
        <taxon>Bacteria</taxon>
        <taxon>Bacillati</taxon>
        <taxon>Bacillota</taxon>
        <taxon>Bacilli</taxon>
        <taxon>Bacillales</taxon>
        <taxon>Paenibacillaceae</taxon>
        <taxon>Cohnella</taxon>
    </lineage>
</organism>
<dbReference type="GO" id="GO:0140078">
    <property type="term" value="F:class I DNA-(apurinic or apyrimidinic site) endonuclease activity"/>
    <property type="evidence" value="ECO:0007669"/>
    <property type="project" value="UniProtKB-EC"/>
</dbReference>
<keyword evidence="13" id="KW-0234">DNA repair</keyword>
<dbReference type="Pfam" id="PF06827">
    <property type="entry name" value="zf-FPG_IleRS"/>
    <property type="match status" value="1"/>
</dbReference>
<keyword evidence="10" id="KW-0378">Hydrolase</keyword>
<keyword evidence="16" id="KW-0326">Glycosidase</keyword>
<accession>A0A4S4BPR8</accession>
<protein>
    <recommendedName>
        <fullName evidence="6">Formamidopyrimidine-DNA glycosylase</fullName>
        <ecNumber evidence="4">3.2.2.23</ecNumber>
        <ecNumber evidence="5">4.2.99.18</ecNumber>
    </recommendedName>
    <alternativeName>
        <fullName evidence="17">DNA-(apurinic or apyrimidinic site) lyase MutM</fullName>
    </alternativeName>
</protein>
<dbReference type="GO" id="GO:0008270">
    <property type="term" value="F:zinc ion binding"/>
    <property type="evidence" value="ECO:0007669"/>
    <property type="project" value="UniProtKB-KW"/>
</dbReference>
<evidence type="ECO:0000256" key="8">
    <source>
        <dbReference type="ARBA" id="ARBA00022763"/>
    </source>
</evidence>
<dbReference type="EC" id="4.2.99.18" evidence="5"/>
<dbReference type="InterPro" id="IPR010979">
    <property type="entry name" value="Ribosomal_uS13-like_H2TH"/>
</dbReference>
<comment type="caution">
    <text evidence="21">The sequence shown here is derived from an EMBL/GenBank/DDBJ whole genome shotgun (WGS) entry which is preliminary data.</text>
</comment>
<evidence type="ECO:0000256" key="7">
    <source>
        <dbReference type="ARBA" id="ARBA00022723"/>
    </source>
</evidence>
<dbReference type="InterPro" id="IPR035937">
    <property type="entry name" value="FPG_N"/>
</dbReference>
<evidence type="ECO:0000256" key="16">
    <source>
        <dbReference type="ARBA" id="ARBA00023295"/>
    </source>
</evidence>
<dbReference type="Gene3D" id="3.20.190.10">
    <property type="entry name" value="MutM-like, N-terminal"/>
    <property type="match status" value="1"/>
</dbReference>
<evidence type="ECO:0000313" key="21">
    <source>
        <dbReference type="EMBL" id="THF74583.1"/>
    </source>
</evidence>
<evidence type="ECO:0000256" key="14">
    <source>
        <dbReference type="ARBA" id="ARBA00023239"/>
    </source>
</evidence>
<evidence type="ECO:0000256" key="12">
    <source>
        <dbReference type="ARBA" id="ARBA00023125"/>
    </source>
</evidence>
<dbReference type="GO" id="GO:0003684">
    <property type="term" value="F:damaged DNA binding"/>
    <property type="evidence" value="ECO:0007669"/>
    <property type="project" value="InterPro"/>
</dbReference>
<dbReference type="InterPro" id="IPR015886">
    <property type="entry name" value="H2TH_FPG"/>
</dbReference>
<comment type="similarity">
    <text evidence="3">Belongs to the FPG family.</text>
</comment>
<comment type="cofactor">
    <cofactor evidence="2">
        <name>Zn(2+)</name>
        <dbReference type="ChEBI" id="CHEBI:29105"/>
    </cofactor>
</comment>
<keyword evidence="22" id="KW-1185">Reference proteome</keyword>
<evidence type="ECO:0000256" key="15">
    <source>
        <dbReference type="ARBA" id="ARBA00023268"/>
    </source>
</evidence>
<evidence type="ECO:0000259" key="20">
    <source>
        <dbReference type="PROSITE" id="PS51068"/>
    </source>
</evidence>
<evidence type="ECO:0000256" key="1">
    <source>
        <dbReference type="ARBA" id="ARBA00001668"/>
    </source>
</evidence>
<dbReference type="PANTHER" id="PTHR22993:SF9">
    <property type="entry name" value="FORMAMIDOPYRIMIDINE-DNA GLYCOSYLASE"/>
    <property type="match status" value="1"/>
</dbReference>
<comment type="catalytic activity">
    <reaction evidence="1">
        <text>Hydrolysis of DNA containing ring-opened 7-methylguanine residues, releasing 2,6-diamino-4-hydroxy-5-(N-methyl)formamidopyrimidine.</text>
        <dbReference type="EC" id="3.2.2.23"/>
    </reaction>
</comment>
<name>A0A4S4BPR8_9BACL</name>
<dbReference type="Gene3D" id="1.10.8.50">
    <property type="match status" value="1"/>
</dbReference>
<evidence type="ECO:0000256" key="3">
    <source>
        <dbReference type="ARBA" id="ARBA00009409"/>
    </source>
</evidence>
<gene>
    <name evidence="21" type="ORF">E6C55_24595</name>
</gene>
<dbReference type="SUPFAM" id="SSF46946">
    <property type="entry name" value="S13-like H2TH domain"/>
    <property type="match status" value="1"/>
</dbReference>
<evidence type="ECO:0000256" key="6">
    <source>
        <dbReference type="ARBA" id="ARBA00016240"/>
    </source>
</evidence>
<evidence type="ECO:0000256" key="4">
    <source>
        <dbReference type="ARBA" id="ARBA00012024"/>
    </source>
</evidence>
<keyword evidence="15" id="KW-0511">Multifunctional enzyme</keyword>
<keyword evidence="12" id="KW-0238">DNA-binding</keyword>
<evidence type="ECO:0000256" key="9">
    <source>
        <dbReference type="ARBA" id="ARBA00022771"/>
    </source>
</evidence>
<evidence type="ECO:0000259" key="19">
    <source>
        <dbReference type="PROSITE" id="PS51066"/>
    </source>
</evidence>
<feature type="domain" description="Formamidopyrimidine-DNA glycosylase catalytic" evidence="20">
    <location>
        <begin position="2"/>
        <end position="113"/>
    </location>
</feature>
<dbReference type="InterPro" id="IPR010663">
    <property type="entry name" value="Znf_FPG/IleRS"/>
</dbReference>
<sequence length="255" mass="28133">MSDWPEIDAYRRQLSPLLCGLAIREVEVGREQAINEPIDEFASHLNGRKVLFVERRGRQLLLHLDDGNRVLFALPPGGWLHLGPSAPEGERAQIALSFEDGETLFAGGPRAVACHRLSAKSVNEMWRGLGPDPFDARLTEEAFVKRLSARRGKLKATLVDQKLVSGIGGAYADEICFEAEVLPAAPIPELADETKRRIYRSMRKVLEEAAADPAGFPFRVHGREGEACPRCGGTIRQEALSSKKMTFCPSCQKEA</sequence>
<reference evidence="21 22" key="1">
    <citation type="submission" date="2019-04" db="EMBL/GenBank/DDBJ databases">
        <title>Cohnella sp. nov. isolated from preserved vegetables.</title>
        <authorList>
            <person name="Lin S.-Y."/>
            <person name="Hung M.-H."/>
            <person name="Young C.-C."/>
        </authorList>
    </citation>
    <scope>NUCLEOTIDE SEQUENCE [LARGE SCALE GENOMIC DNA]</scope>
    <source>
        <strain evidence="21 22">CC-MHH1044</strain>
    </source>
</reference>
<evidence type="ECO:0000256" key="2">
    <source>
        <dbReference type="ARBA" id="ARBA00001947"/>
    </source>
</evidence>
<evidence type="ECO:0000256" key="5">
    <source>
        <dbReference type="ARBA" id="ARBA00012720"/>
    </source>
</evidence>
<keyword evidence="11" id="KW-0862">Zinc</keyword>
<keyword evidence="14" id="KW-0456">Lyase</keyword>
<keyword evidence="9 18" id="KW-0863">Zinc-finger</keyword>
<dbReference type="RefSeq" id="WP_136372480.1">
    <property type="nucleotide sequence ID" value="NZ_SSOB01000039.1"/>
</dbReference>
<proteinExistence type="inferred from homology"/>
<dbReference type="AlphaFoldDB" id="A0A4S4BPR8"/>
<dbReference type="SMART" id="SM00898">
    <property type="entry name" value="Fapy_DNA_glyco"/>
    <property type="match status" value="1"/>
</dbReference>
<dbReference type="SUPFAM" id="SSF81624">
    <property type="entry name" value="N-terminal domain of MutM-like DNA repair proteins"/>
    <property type="match status" value="1"/>
</dbReference>
<evidence type="ECO:0000256" key="13">
    <source>
        <dbReference type="ARBA" id="ARBA00023204"/>
    </source>
</evidence>